<evidence type="ECO:0000259" key="3">
    <source>
        <dbReference type="PROSITE" id="PS51186"/>
    </source>
</evidence>
<organism evidence="4 5">
    <name type="scientific">Anoxybacillus kestanbolensis</name>
    <dbReference type="NCBI Taxonomy" id="227476"/>
    <lineage>
        <taxon>Bacteria</taxon>
        <taxon>Bacillati</taxon>
        <taxon>Bacillota</taxon>
        <taxon>Bacilli</taxon>
        <taxon>Bacillales</taxon>
        <taxon>Anoxybacillaceae</taxon>
        <taxon>Anoxybacillus</taxon>
    </lineage>
</organism>
<keyword evidence="5" id="KW-1185">Reference proteome</keyword>
<dbReference type="EMBL" id="MQAD01000005">
    <property type="protein sequence ID" value="OOE04896.1"/>
    <property type="molecule type" value="Genomic_DNA"/>
</dbReference>
<dbReference type="PROSITE" id="PS51186">
    <property type="entry name" value="GNAT"/>
    <property type="match status" value="1"/>
</dbReference>
<evidence type="ECO:0000256" key="2">
    <source>
        <dbReference type="ARBA" id="ARBA00023315"/>
    </source>
</evidence>
<dbReference type="SUPFAM" id="SSF55729">
    <property type="entry name" value="Acyl-CoA N-acyltransferases (Nat)"/>
    <property type="match status" value="1"/>
</dbReference>
<dbReference type="InterPro" id="IPR016181">
    <property type="entry name" value="Acyl_CoA_acyltransferase"/>
</dbReference>
<keyword evidence="2" id="KW-0012">Acyltransferase</keyword>
<accession>A0A1V3FTG2</accession>
<dbReference type="PANTHER" id="PTHR43420">
    <property type="entry name" value="ACETYLTRANSFERASE"/>
    <property type="match status" value="1"/>
</dbReference>
<dbReference type="Gene3D" id="3.40.630.30">
    <property type="match status" value="1"/>
</dbReference>
<dbReference type="Pfam" id="PF00583">
    <property type="entry name" value="Acetyltransf_1"/>
    <property type="match status" value="1"/>
</dbReference>
<dbReference type="AlphaFoldDB" id="A0A1V3FTG2"/>
<protein>
    <submittedName>
        <fullName evidence="4">GNAT family N-acetyltransferase</fullName>
    </submittedName>
</protein>
<reference evidence="5" key="1">
    <citation type="submission" date="2016-11" db="EMBL/GenBank/DDBJ databases">
        <title>Draft genome sequence of Anoxybacillus sp. strain 103 isolated from the Qarvajar hot spring in Nagorno-Karabach.</title>
        <authorList>
            <person name="Hovhannisyan P."/>
            <person name="Panosyan H."/>
            <person name="Birkeland N.-K."/>
        </authorList>
    </citation>
    <scope>NUCLEOTIDE SEQUENCE [LARGE SCALE GENOMIC DNA]</scope>
    <source>
        <strain evidence="5">103</strain>
    </source>
</reference>
<evidence type="ECO:0000256" key="1">
    <source>
        <dbReference type="ARBA" id="ARBA00022679"/>
    </source>
</evidence>
<evidence type="ECO:0000313" key="4">
    <source>
        <dbReference type="EMBL" id="OOE04896.1"/>
    </source>
</evidence>
<dbReference type="GO" id="GO:0016747">
    <property type="term" value="F:acyltransferase activity, transferring groups other than amino-acyl groups"/>
    <property type="evidence" value="ECO:0007669"/>
    <property type="project" value="InterPro"/>
</dbReference>
<dbReference type="RefSeq" id="WP_077428740.1">
    <property type="nucleotide sequence ID" value="NZ_JBCNFI010000053.1"/>
</dbReference>
<dbReference type="Proteomes" id="UP000188458">
    <property type="component" value="Unassembled WGS sequence"/>
</dbReference>
<gene>
    <name evidence="4" type="ORF">BO219_05755</name>
</gene>
<keyword evidence="1" id="KW-0808">Transferase</keyword>
<name>A0A1V3FTG2_9BACL</name>
<dbReference type="PANTHER" id="PTHR43420:SF43">
    <property type="entry name" value="SPERMINE_SPERMIDINE ACETYLTRANSFERASE"/>
    <property type="match status" value="1"/>
</dbReference>
<comment type="caution">
    <text evidence="4">The sequence shown here is derived from an EMBL/GenBank/DDBJ whole genome shotgun (WGS) entry which is preliminary data.</text>
</comment>
<feature type="domain" description="N-acetyltransferase" evidence="3">
    <location>
        <begin position="3"/>
        <end position="162"/>
    </location>
</feature>
<dbReference type="InterPro" id="IPR000182">
    <property type="entry name" value="GNAT_dom"/>
</dbReference>
<dbReference type="InterPro" id="IPR050680">
    <property type="entry name" value="YpeA/RimI_acetyltransf"/>
</dbReference>
<evidence type="ECO:0000313" key="5">
    <source>
        <dbReference type="Proteomes" id="UP000188458"/>
    </source>
</evidence>
<proteinExistence type="predicted"/>
<dbReference type="CDD" id="cd04301">
    <property type="entry name" value="NAT_SF"/>
    <property type="match status" value="1"/>
</dbReference>
<sequence length="171" mass="19641">MAYVIRKMKREDIKQVQYIAKITWNATYEGVIPSDVQENFLKSAYSDERMKQRLQYSTLFVAEVENNIVGFANFSSVREDGNVELWAIYVHPEHQGKGIGSALLQKGIQDIDGINKIYVNVEKDNQIGKTFYEAKGFEVVKEFVEEFNGHTLKTIQMVLKLKKSHIQNSAC</sequence>